<proteinExistence type="predicted"/>
<evidence type="ECO:0000313" key="1">
    <source>
        <dbReference type="EMBL" id="DBA01098.1"/>
    </source>
</evidence>
<dbReference type="AlphaFoldDB" id="A0AAV2Z6Y7"/>
<evidence type="ECO:0000313" key="2">
    <source>
        <dbReference type="Proteomes" id="UP001146120"/>
    </source>
</evidence>
<keyword evidence="2" id="KW-1185">Reference proteome</keyword>
<protein>
    <submittedName>
        <fullName evidence="1">Uncharacterized protein</fullName>
    </submittedName>
</protein>
<sequence length="51" mass="5830">MENVSRTGIYLSGQEREFICCMARSECENHSTISVRAPKDKTNCCNLSPRY</sequence>
<organism evidence="1 2">
    <name type="scientific">Lagenidium giganteum</name>
    <dbReference type="NCBI Taxonomy" id="4803"/>
    <lineage>
        <taxon>Eukaryota</taxon>
        <taxon>Sar</taxon>
        <taxon>Stramenopiles</taxon>
        <taxon>Oomycota</taxon>
        <taxon>Peronosporomycetes</taxon>
        <taxon>Pythiales</taxon>
        <taxon>Pythiaceae</taxon>
    </lineage>
</organism>
<reference evidence="1" key="1">
    <citation type="submission" date="2022-11" db="EMBL/GenBank/DDBJ databases">
        <authorList>
            <person name="Morgan W.R."/>
            <person name="Tartar A."/>
        </authorList>
    </citation>
    <scope>NUCLEOTIDE SEQUENCE</scope>
    <source>
        <strain evidence="1">ARSEF 373</strain>
    </source>
</reference>
<accession>A0AAV2Z6Y7</accession>
<comment type="caution">
    <text evidence="1">The sequence shown here is derived from an EMBL/GenBank/DDBJ whole genome shotgun (WGS) entry which is preliminary data.</text>
</comment>
<dbReference type="Proteomes" id="UP001146120">
    <property type="component" value="Unassembled WGS sequence"/>
</dbReference>
<name>A0AAV2Z6Y7_9STRA</name>
<dbReference type="EMBL" id="DAKRPA010000053">
    <property type="protein sequence ID" value="DBA01098.1"/>
    <property type="molecule type" value="Genomic_DNA"/>
</dbReference>
<reference evidence="1" key="2">
    <citation type="journal article" date="2023" name="Microbiol Resour">
        <title>Decontamination and Annotation of the Draft Genome Sequence of the Oomycete Lagenidium giganteum ARSEF 373.</title>
        <authorList>
            <person name="Morgan W.R."/>
            <person name="Tartar A."/>
        </authorList>
    </citation>
    <scope>NUCLEOTIDE SEQUENCE</scope>
    <source>
        <strain evidence="1">ARSEF 373</strain>
    </source>
</reference>
<gene>
    <name evidence="1" type="ORF">N0F65_001726</name>
</gene>